<dbReference type="EC" id="1.-.-.-" evidence="6"/>
<dbReference type="InterPro" id="IPR036661">
    <property type="entry name" value="Luciferase-like_sf"/>
</dbReference>
<dbReference type="InterPro" id="IPR050766">
    <property type="entry name" value="Bact_Lucif_Oxidored"/>
</dbReference>
<keyword evidence="2" id="KW-0285">Flavoprotein</keyword>
<evidence type="ECO:0000256" key="4">
    <source>
        <dbReference type="ARBA" id="ARBA00023033"/>
    </source>
</evidence>
<dbReference type="InterPro" id="IPR011251">
    <property type="entry name" value="Luciferase-like_dom"/>
</dbReference>
<dbReference type="GO" id="GO:0016491">
    <property type="term" value="F:oxidoreductase activity"/>
    <property type="evidence" value="ECO:0007669"/>
    <property type="project" value="UniProtKB-KW"/>
</dbReference>
<name>A0ABT7MGF4_9PSEU</name>
<evidence type="ECO:0000259" key="5">
    <source>
        <dbReference type="Pfam" id="PF00296"/>
    </source>
</evidence>
<reference evidence="6 7" key="1">
    <citation type="submission" date="2023-06" db="EMBL/GenBank/DDBJ databases">
        <title>Actinomycetospora Odt1-22.</title>
        <authorList>
            <person name="Supong K."/>
        </authorList>
    </citation>
    <scope>NUCLEOTIDE SEQUENCE [LARGE SCALE GENOMIC DNA]</scope>
    <source>
        <strain evidence="6 7">Odt1-22</strain>
    </source>
</reference>
<feature type="domain" description="Luciferase-like" evidence="5">
    <location>
        <begin position="9"/>
        <end position="311"/>
    </location>
</feature>
<organism evidence="6 7">
    <name type="scientific">Actinomycetospora termitidis</name>
    <dbReference type="NCBI Taxonomy" id="3053470"/>
    <lineage>
        <taxon>Bacteria</taxon>
        <taxon>Bacillati</taxon>
        <taxon>Actinomycetota</taxon>
        <taxon>Actinomycetes</taxon>
        <taxon>Pseudonocardiales</taxon>
        <taxon>Pseudonocardiaceae</taxon>
        <taxon>Actinomycetospora</taxon>
    </lineage>
</organism>
<accession>A0ABT7MGF4</accession>
<dbReference type="Proteomes" id="UP001231924">
    <property type="component" value="Unassembled WGS sequence"/>
</dbReference>
<dbReference type="RefSeq" id="WP_286056362.1">
    <property type="nucleotide sequence ID" value="NZ_JASVWF010000008.1"/>
</dbReference>
<keyword evidence="3 6" id="KW-0560">Oxidoreductase</keyword>
<gene>
    <name evidence="6" type="ORF">QRT03_27575</name>
</gene>
<comment type="caution">
    <text evidence="6">The sequence shown here is derived from an EMBL/GenBank/DDBJ whole genome shotgun (WGS) entry which is preliminary data.</text>
</comment>
<comment type="similarity">
    <text evidence="1">Belongs to the bacterial luciferase oxidoreductase family.</text>
</comment>
<sequence>MSNPVNKLRFGIFMPPFNSPPTQNPTTSLQRNIETIQLMDRLGYDEAWVGEHHSAGTEIIADPLTFISHVGAVTRNIKLGTGVVSLPYHHPLWTADRAILVDHLLRGRLMLGVGPGSLPTDAAMIGLEPSALRPALGEDLEVLLRLLHGDGRVTHHTDRYDLVEAATQLAPYSDPVFDIAVAATVSPAGPILAGKHGLGLLSLGATTREGFDVLAHHWNVVEAEAAKAGRTTNRASWRLVGPMHIAETQEQAVEDVRYGFDTFCDYTQRTLALPTFRAEGETFEERVAWINETGLGVIGTPDQAIAQIQRLMDQSDGGFGCYMMMQHDWANWEATQRHYELFARHVIPAFQPSQRRLLAAEEWARSRHGELDAKNGAAIQAWTDKYAAEQKDEATAQA</sequence>
<evidence type="ECO:0000256" key="1">
    <source>
        <dbReference type="ARBA" id="ARBA00010426"/>
    </source>
</evidence>
<keyword evidence="7" id="KW-1185">Reference proteome</keyword>
<evidence type="ECO:0000313" key="6">
    <source>
        <dbReference type="EMBL" id="MDL5159757.1"/>
    </source>
</evidence>
<dbReference type="PANTHER" id="PTHR30137:SF16">
    <property type="entry name" value="BLL0895 PROTEIN"/>
    <property type="match status" value="1"/>
</dbReference>
<evidence type="ECO:0000313" key="7">
    <source>
        <dbReference type="Proteomes" id="UP001231924"/>
    </source>
</evidence>
<evidence type="ECO:0000256" key="3">
    <source>
        <dbReference type="ARBA" id="ARBA00023002"/>
    </source>
</evidence>
<dbReference type="SUPFAM" id="SSF51679">
    <property type="entry name" value="Bacterial luciferase-like"/>
    <property type="match status" value="1"/>
</dbReference>
<keyword evidence="4" id="KW-0503">Monooxygenase</keyword>
<dbReference type="EMBL" id="JASVWF010000008">
    <property type="protein sequence ID" value="MDL5159757.1"/>
    <property type="molecule type" value="Genomic_DNA"/>
</dbReference>
<evidence type="ECO:0000256" key="2">
    <source>
        <dbReference type="ARBA" id="ARBA00022630"/>
    </source>
</evidence>
<dbReference type="Pfam" id="PF00296">
    <property type="entry name" value="Bac_luciferase"/>
    <property type="match status" value="1"/>
</dbReference>
<protein>
    <submittedName>
        <fullName evidence="6">LLM class flavin-dependent oxidoreductase</fullName>
        <ecNumber evidence="6">1.-.-.-</ecNumber>
    </submittedName>
</protein>
<dbReference type="PANTHER" id="PTHR30137">
    <property type="entry name" value="LUCIFERASE-LIKE MONOOXYGENASE"/>
    <property type="match status" value="1"/>
</dbReference>
<dbReference type="Gene3D" id="3.20.20.30">
    <property type="entry name" value="Luciferase-like domain"/>
    <property type="match status" value="1"/>
</dbReference>
<proteinExistence type="inferred from homology"/>